<gene>
    <name evidence="2" type="primary">LOC142164099</name>
</gene>
<name>A0AC58RXD8_TOBAC</name>
<evidence type="ECO:0000313" key="2">
    <source>
        <dbReference type="RefSeq" id="XP_075077377.1"/>
    </source>
</evidence>
<proteinExistence type="predicted"/>
<evidence type="ECO:0000313" key="1">
    <source>
        <dbReference type="Proteomes" id="UP000790787"/>
    </source>
</evidence>
<dbReference type="RefSeq" id="XP_075077377.1">
    <property type="nucleotide sequence ID" value="XM_075221276.1"/>
</dbReference>
<keyword evidence="1" id="KW-1185">Reference proteome</keyword>
<reference evidence="2" key="2">
    <citation type="submission" date="2025-08" db="UniProtKB">
        <authorList>
            <consortium name="RefSeq"/>
        </authorList>
    </citation>
    <scope>IDENTIFICATION</scope>
    <source>
        <tissue evidence="2">Leaf</tissue>
    </source>
</reference>
<organism evidence="1 2">
    <name type="scientific">Nicotiana tabacum</name>
    <name type="common">Common tobacco</name>
    <dbReference type="NCBI Taxonomy" id="4097"/>
    <lineage>
        <taxon>Eukaryota</taxon>
        <taxon>Viridiplantae</taxon>
        <taxon>Streptophyta</taxon>
        <taxon>Embryophyta</taxon>
        <taxon>Tracheophyta</taxon>
        <taxon>Spermatophyta</taxon>
        <taxon>Magnoliopsida</taxon>
        <taxon>eudicotyledons</taxon>
        <taxon>Gunneridae</taxon>
        <taxon>Pentapetalae</taxon>
        <taxon>asterids</taxon>
        <taxon>lamiids</taxon>
        <taxon>Solanales</taxon>
        <taxon>Solanaceae</taxon>
        <taxon>Nicotianoideae</taxon>
        <taxon>Nicotianeae</taxon>
        <taxon>Nicotiana</taxon>
    </lineage>
</organism>
<accession>A0AC58RXD8</accession>
<dbReference type="Proteomes" id="UP000790787">
    <property type="component" value="Chromosome 9"/>
</dbReference>
<protein>
    <submittedName>
        <fullName evidence="2">Uncharacterized protein LOC142164099</fullName>
    </submittedName>
</protein>
<reference evidence="1" key="1">
    <citation type="journal article" date="2014" name="Nat. Commun.">
        <title>The tobacco genome sequence and its comparison with those of tomato and potato.</title>
        <authorList>
            <person name="Sierro N."/>
            <person name="Battey J.N."/>
            <person name="Ouadi S."/>
            <person name="Bakaher N."/>
            <person name="Bovet L."/>
            <person name="Willig A."/>
            <person name="Goepfert S."/>
            <person name="Peitsch M.C."/>
            <person name="Ivanov N.V."/>
        </authorList>
    </citation>
    <scope>NUCLEOTIDE SEQUENCE [LARGE SCALE GENOMIC DNA]</scope>
</reference>
<sequence length="143" mass="16097">MVFWEGGGKNGVGILVDKDLHELVVEVRRVNDRLLAIKLVVGGFTLNKISAYAPQGLDREVKRHFWEDFDEMVHGIPHTEKFFIGGNFNGHIRATYEGYVDVHGGFGFGDCNDPTSHFESYGPVLPFIDHSVLYSYYVTCRGS</sequence>